<comment type="subunit">
    <text evidence="11">This enzyme consists of two polypeptide chains, which are synthesized in precursor form from a single polypeptide.</text>
</comment>
<protein>
    <recommendedName>
        <fullName evidence="11">Glutathione hydrolase proenzyme</fullName>
        <ecNumber evidence="11">2.3.2.2</ecNumber>
        <ecNumber evidence="11">3.4.19.13</ecNumber>
    </recommendedName>
    <component>
        <recommendedName>
            <fullName evidence="11">Glutathione hydrolase large chain</fullName>
        </recommendedName>
    </component>
    <component>
        <recommendedName>
            <fullName evidence="11">Glutathione hydrolase small chain</fullName>
        </recommendedName>
    </component>
</protein>
<evidence type="ECO:0000256" key="2">
    <source>
        <dbReference type="ARBA" id="ARBA00001089"/>
    </source>
</evidence>
<feature type="binding site" evidence="10">
    <location>
        <begin position="436"/>
        <end position="437"/>
    </location>
    <ligand>
        <name>L-glutamate</name>
        <dbReference type="ChEBI" id="CHEBI:29985"/>
    </ligand>
</feature>
<evidence type="ECO:0000256" key="8">
    <source>
        <dbReference type="ARBA" id="ARBA00047417"/>
    </source>
</evidence>
<feature type="active site" description="Nucleophile" evidence="9">
    <location>
        <position position="375"/>
    </location>
</feature>
<dbReference type="NCBIfam" id="TIGR00066">
    <property type="entry name" value="g_glut_trans"/>
    <property type="match status" value="1"/>
</dbReference>
<dbReference type="EC" id="3.4.19.13" evidence="11"/>
<keyword evidence="5 11" id="KW-0378">Hydrolase</keyword>
<dbReference type="Gene3D" id="3.60.20.40">
    <property type="match status" value="1"/>
</dbReference>
<dbReference type="GO" id="GO:0036374">
    <property type="term" value="F:glutathione hydrolase activity"/>
    <property type="evidence" value="ECO:0007669"/>
    <property type="project" value="UniProtKB-UniRule"/>
</dbReference>
<dbReference type="GO" id="GO:0006751">
    <property type="term" value="P:glutathione catabolic process"/>
    <property type="evidence" value="ECO:0007669"/>
    <property type="project" value="UniProtKB-UniRule"/>
</dbReference>
<proteinExistence type="inferred from homology"/>
<accession>A0A177ZLC5</accession>
<comment type="catalytic activity">
    <reaction evidence="8 11">
        <text>an N-terminal (5-L-glutamyl)-[peptide] + an alpha-amino acid = 5-L-glutamyl amino acid + an N-terminal L-alpha-aminoacyl-[peptide]</text>
        <dbReference type="Rhea" id="RHEA:23904"/>
        <dbReference type="Rhea" id="RHEA-COMP:9780"/>
        <dbReference type="Rhea" id="RHEA-COMP:9795"/>
        <dbReference type="ChEBI" id="CHEBI:77644"/>
        <dbReference type="ChEBI" id="CHEBI:78597"/>
        <dbReference type="ChEBI" id="CHEBI:78599"/>
        <dbReference type="ChEBI" id="CHEBI:78608"/>
        <dbReference type="EC" id="2.3.2.2"/>
    </reaction>
</comment>
<dbReference type="PANTHER" id="PTHR43199:SF1">
    <property type="entry name" value="GLUTATHIONE HYDROLASE PROENZYME"/>
    <property type="match status" value="1"/>
</dbReference>
<sequence length="559" mass="61970">MQEIYQQQKTSEINKGEQRAIGDFGMTASATKESSEIGARILRDGGNAVDAIVAMQFALSVTEPFNTGLGASGFLLVYNQEAGTTRVINGHSKAPRNMSPDMCLDEKGDLIPFPKRTLNANFIGIPGILKAMKKAITTYGTIPMEQLIEPAIQLADQGIKVNWLWEKALEMYGDRVGKTARSLFYPNGIPLVKGEIVKNKELAYALKVIQERGIDAFYHGEIGEAVIKLIHEAKGCMTIEDLRNYEAEIQKPIVGDYRDFQLATPSPPNGAGVSLLQLLKILEEVKIEQYDKNSWEKHFLLAEAMRIVFSDKLTYMGDPDFFNIPVDGLLHPEYIAERVKLIHFDRMNQGVDFGNPWKYEENENSFHQELQGGETTHFTAVDRWGNIAACTSSLEHYFGSGIMVPGYGFLLNNDLTDFYPTEESLNDLQANKYPVSTKCPTIIFHKGKPIMTLGSPGGPTIVASVAQVIINVLDYKMDLKAAIELPRIYNSTAPKVLCDDRLSGKVKDKLKSLGFEILNTDIAIGNVQAVLLNHEKNMMYGAADSSRPGAAIGVWKESF</sequence>
<comment type="caution">
    <text evidence="12">The sequence shown here is derived from an EMBL/GenBank/DDBJ whole genome shotgun (WGS) entry which is preliminary data.</text>
</comment>
<organism evidence="12 13">
    <name type="scientific">Lederbergia galactosidilytica</name>
    <dbReference type="NCBI Taxonomy" id="217031"/>
    <lineage>
        <taxon>Bacteria</taxon>
        <taxon>Bacillati</taxon>
        <taxon>Bacillota</taxon>
        <taxon>Bacilli</taxon>
        <taxon>Bacillales</taxon>
        <taxon>Bacillaceae</taxon>
        <taxon>Lederbergia</taxon>
    </lineage>
</organism>
<dbReference type="PANTHER" id="PTHR43199">
    <property type="entry name" value="GLUTATHIONE HYDROLASE"/>
    <property type="match status" value="1"/>
</dbReference>
<dbReference type="UniPathway" id="UPA00204"/>
<dbReference type="Proteomes" id="UP000077881">
    <property type="component" value="Unassembled WGS sequence"/>
</dbReference>
<keyword evidence="13" id="KW-1185">Reference proteome</keyword>
<dbReference type="Gene3D" id="1.10.246.130">
    <property type="match status" value="1"/>
</dbReference>
<comment type="catalytic activity">
    <reaction evidence="1 11">
        <text>an S-substituted glutathione + H2O = an S-substituted L-cysteinylglycine + L-glutamate</text>
        <dbReference type="Rhea" id="RHEA:59468"/>
        <dbReference type="ChEBI" id="CHEBI:15377"/>
        <dbReference type="ChEBI" id="CHEBI:29985"/>
        <dbReference type="ChEBI" id="CHEBI:90779"/>
        <dbReference type="ChEBI" id="CHEBI:143103"/>
        <dbReference type="EC" id="3.4.19.13"/>
    </reaction>
</comment>
<feature type="binding site" evidence="10">
    <location>
        <position position="417"/>
    </location>
    <ligand>
        <name>L-glutamate</name>
        <dbReference type="ChEBI" id="CHEBI:29985"/>
    </ligand>
</feature>
<dbReference type="Pfam" id="PF01019">
    <property type="entry name" value="G_glu_transpept"/>
    <property type="match status" value="1"/>
</dbReference>
<evidence type="ECO:0000256" key="1">
    <source>
        <dbReference type="ARBA" id="ARBA00001049"/>
    </source>
</evidence>
<dbReference type="EMBL" id="LDJR01000056">
    <property type="protein sequence ID" value="OAK68594.1"/>
    <property type="molecule type" value="Genomic_DNA"/>
</dbReference>
<evidence type="ECO:0000256" key="10">
    <source>
        <dbReference type="PIRSR" id="PIRSR600101-2"/>
    </source>
</evidence>
<evidence type="ECO:0000256" key="6">
    <source>
        <dbReference type="ARBA" id="ARBA00023145"/>
    </source>
</evidence>
<dbReference type="STRING" id="217031.ABB05_15970"/>
<gene>
    <name evidence="12" type="ORF">ABB05_15970</name>
</gene>
<comment type="similarity">
    <text evidence="3 11">Belongs to the gamma-glutamyltransferase family.</text>
</comment>
<dbReference type="InterPro" id="IPR000101">
    <property type="entry name" value="GGT_peptidase"/>
</dbReference>
<evidence type="ECO:0000313" key="13">
    <source>
        <dbReference type="Proteomes" id="UP000077881"/>
    </source>
</evidence>
<evidence type="ECO:0000256" key="7">
    <source>
        <dbReference type="ARBA" id="ARBA00023315"/>
    </source>
</evidence>
<feature type="binding site" evidence="10">
    <location>
        <position position="458"/>
    </location>
    <ligand>
        <name>L-glutamate</name>
        <dbReference type="ChEBI" id="CHEBI:29985"/>
    </ligand>
</feature>
<keyword evidence="7 11" id="KW-0012">Acyltransferase</keyword>
<evidence type="ECO:0000256" key="9">
    <source>
        <dbReference type="PIRSR" id="PIRSR600101-1"/>
    </source>
</evidence>
<dbReference type="GO" id="GO:0006750">
    <property type="term" value="P:glutathione biosynthetic process"/>
    <property type="evidence" value="ECO:0007669"/>
    <property type="project" value="UniProtKB-KW"/>
</dbReference>
<keyword evidence="6 11" id="KW-0865">Zymogen</keyword>
<dbReference type="InterPro" id="IPR029055">
    <property type="entry name" value="Ntn_hydrolases_N"/>
</dbReference>
<dbReference type="PATRIC" id="fig|217031.6.peg.3449"/>
<dbReference type="AlphaFoldDB" id="A0A177ZLC5"/>
<comment type="PTM">
    <text evidence="11">Cleaved by autocatalysis into a large and a small subunit.</text>
</comment>
<reference evidence="12 13" key="1">
    <citation type="submission" date="2015-05" db="EMBL/GenBank/DDBJ databases">
        <title>Comparison of genome.</title>
        <authorList>
            <person name="Zheng Z."/>
            <person name="Sun M."/>
        </authorList>
    </citation>
    <scope>NUCLEOTIDE SEQUENCE [LARGE SCALE GENOMIC DNA]</scope>
    <source>
        <strain evidence="12 13">G25-74</strain>
    </source>
</reference>
<comment type="pathway">
    <text evidence="11">Sulfur metabolism; glutathione metabolism.</text>
</comment>
<name>A0A177ZLC5_9BACI</name>
<evidence type="ECO:0000256" key="3">
    <source>
        <dbReference type="ARBA" id="ARBA00009381"/>
    </source>
</evidence>
<keyword evidence="11" id="KW-0317">Glutathione biosynthesis</keyword>
<dbReference type="PRINTS" id="PR01210">
    <property type="entry name" value="GGTRANSPTASE"/>
</dbReference>
<dbReference type="InterPro" id="IPR043138">
    <property type="entry name" value="GGT_lsub"/>
</dbReference>
<evidence type="ECO:0000313" key="12">
    <source>
        <dbReference type="EMBL" id="OAK68594.1"/>
    </source>
</evidence>
<evidence type="ECO:0000256" key="11">
    <source>
        <dbReference type="RuleBase" id="RU368036"/>
    </source>
</evidence>
<evidence type="ECO:0000256" key="5">
    <source>
        <dbReference type="ARBA" id="ARBA00022801"/>
    </source>
</evidence>
<evidence type="ECO:0000256" key="4">
    <source>
        <dbReference type="ARBA" id="ARBA00022679"/>
    </source>
</evidence>
<dbReference type="SUPFAM" id="SSF56235">
    <property type="entry name" value="N-terminal nucleophile aminohydrolases (Ntn hydrolases)"/>
    <property type="match status" value="1"/>
</dbReference>
<dbReference type="InterPro" id="IPR051792">
    <property type="entry name" value="GGT_bact"/>
</dbReference>
<keyword evidence="4 11" id="KW-0808">Transferase</keyword>
<dbReference type="InterPro" id="IPR043137">
    <property type="entry name" value="GGT_ssub_C"/>
</dbReference>
<dbReference type="EC" id="2.3.2.2" evidence="11"/>
<comment type="catalytic activity">
    <reaction evidence="2 11">
        <text>glutathione + H2O = L-cysteinylglycine + L-glutamate</text>
        <dbReference type="Rhea" id="RHEA:28807"/>
        <dbReference type="ChEBI" id="CHEBI:15377"/>
        <dbReference type="ChEBI" id="CHEBI:29985"/>
        <dbReference type="ChEBI" id="CHEBI:57925"/>
        <dbReference type="ChEBI" id="CHEBI:61694"/>
        <dbReference type="EC" id="3.4.19.13"/>
    </reaction>
</comment>
<dbReference type="GO" id="GO:0103068">
    <property type="term" value="F:leukotriene C4 gamma-glutamyl transferase activity"/>
    <property type="evidence" value="ECO:0007669"/>
    <property type="project" value="UniProtKB-EC"/>
</dbReference>